<dbReference type="EC" id="3.1.21.10" evidence="13 14"/>
<evidence type="ECO:0000256" key="15">
    <source>
        <dbReference type="SAM" id="MobiDB-lite"/>
    </source>
</evidence>
<dbReference type="GO" id="GO:0006281">
    <property type="term" value="P:DNA repair"/>
    <property type="evidence" value="ECO:0007669"/>
    <property type="project" value="UniProtKB-UniRule"/>
</dbReference>
<feature type="binding site" evidence="13">
    <location>
        <position position="98"/>
    </location>
    <ligand>
        <name>Mg(2+)</name>
        <dbReference type="ChEBI" id="CHEBI:18420"/>
    </ligand>
</feature>
<comment type="catalytic activity">
    <reaction evidence="13">
        <text>Endonucleolytic cleavage at a junction such as a reciprocal single-stranded crossover between two homologous DNA duplexes (Holliday junction).</text>
        <dbReference type="EC" id="3.1.21.10"/>
    </reaction>
</comment>
<dbReference type="NCBIfam" id="TIGR00648">
    <property type="entry name" value="recU"/>
    <property type="match status" value="1"/>
</dbReference>
<accession>H4GKW7</accession>
<dbReference type="Proteomes" id="UP000004567">
    <property type="component" value="Unassembled WGS sequence"/>
</dbReference>
<dbReference type="GO" id="GO:0007059">
    <property type="term" value="P:chromosome segregation"/>
    <property type="evidence" value="ECO:0007669"/>
    <property type="project" value="UniProtKB-UniRule"/>
</dbReference>
<feature type="binding site" evidence="13">
    <location>
        <position position="83"/>
    </location>
    <ligand>
        <name>Mg(2+)</name>
        <dbReference type="ChEBI" id="CHEBI:18420"/>
    </ligand>
</feature>
<keyword evidence="5 13" id="KW-0255">Endonuclease</keyword>
<dbReference type="PIRSF" id="PIRSF037785">
    <property type="entry name" value="RecU"/>
    <property type="match status" value="1"/>
</dbReference>
<feature type="region of interest" description="Disordered" evidence="15">
    <location>
        <begin position="1"/>
        <end position="25"/>
    </location>
</feature>
<evidence type="ECO:0000256" key="1">
    <source>
        <dbReference type="ARBA" id="ARBA00004496"/>
    </source>
</evidence>
<evidence type="ECO:0000256" key="7">
    <source>
        <dbReference type="ARBA" id="ARBA00022801"/>
    </source>
</evidence>
<evidence type="ECO:0000256" key="8">
    <source>
        <dbReference type="ARBA" id="ARBA00022842"/>
    </source>
</evidence>
<keyword evidence="9 13" id="KW-0233">DNA recombination</keyword>
<gene>
    <name evidence="13" type="primary">recU</name>
    <name evidence="16" type="ORF">PS3_1805</name>
</gene>
<keyword evidence="2 13" id="KW-0963">Cytoplasm</keyword>
<sequence>MAIKYPQGQQPPRPAPEQPQLGSSAAKRGMTLEHELNLSNQYYLSVDRAVIHKKPTPIQLVKVDYPRRSAAVVREAYFRRPSTTDYNGIYQGHYIDFDAKETRNKRSFPLKNFHAHQIEHLRHCLKQGGICFAIIRFTNLGQNYLYPASKLIQAWDQQDAGGRKSILLTTIQTDGFPITLGLQPRLDYLAAVDQLLETIKHKGVDYE</sequence>
<evidence type="ECO:0000313" key="16">
    <source>
        <dbReference type="EMBL" id="EHS85037.1"/>
    </source>
</evidence>
<reference evidence="16 17" key="1">
    <citation type="journal article" date="2013" name="Genome Announc.">
        <title>Genome Sequence of Lactobacillus gastricus PS3, a Strain Isolated from Human Milk.</title>
        <authorList>
            <person name="Martin V."/>
            <person name="Cardenas N."/>
            <person name="Jimenez E."/>
            <person name="Maldonado A."/>
            <person name="Rodriguez J.M."/>
            <person name="Fernandez L."/>
        </authorList>
    </citation>
    <scope>NUCLEOTIDE SEQUENCE [LARGE SCALE GENOMIC DNA]</scope>
    <source>
        <strain evidence="16 17">PS3</strain>
    </source>
</reference>
<feature type="site" description="Transition state stabilizer" evidence="13">
    <location>
        <position position="100"/>
    </location>
</feature>
<evidence type="ECO:0000256" key="11">
    <source>
        <dbReference type="ARBA" id="ARBA00023447"/>
    </source>
</evidence>
<evidence type="ECO:0000256" key="12">
    <source>
        <dbReference type="ARBA" id="ARBA00029523"/>
    </source>
</evidence>
<evidence type="ECO:0000256" key="5">
    <source>
        <dbReference type="ARBA" id="ARBA00022759"/>
    </source>
</evidence>
<evidence type="ECO:0000256" key="14">
    <source>
        <dbReference type="NCBIfam" id="TIGR00648"/>
    </source>
</evidence>
<evidence type="ECO:0000256" key="2">
    <source>
        <dbReference type="ARBA" id="ARBA00022490"/>
    </source>
</evidence>
<dbReference type="GO" id="GO:0005737">
    <property type="term" value="C:cytoplasm"/>
    <property type="evidence" value="ECO:0007669"/>
    <property type="project" value="UniProtKB-SubCell"/>
</dbReference>
<name>H4GKW7_9LACO</name>
<comment type="cofactor">
    <cofactor evidence="13">
        <name>Mg(2+)</name>
        <dbReference type="ChEBI" id="CHEBI:18420"/>
    </cofactor>
    <text evidence="13">Binds 1 Mg(2+) ion per subunit.</text>
</comment>
<organism evidence="16 17">
    <name type="scientific">Limosilactobacillus gastricus PS3</name>
    <dbReference type="NCBI Taxonomy" id="1144300"/>
    <lineage>
        <taxon>Bacteria</taxon>
        <taxon>Bacillati</taxon>
        <taxon>Bacillota</taxon>
        <taxon>Bacilli</taxon>
        <taxon>Lactobacillales</taxon>
        <taxon>Lactobacillaceae</taxon>
        <taxon>Limosilactobacillus</taxon>
    </lineage>
</organism>
<keyword evidence="3 13" id="KW-0540">Nuclease</keyword>
<evidence type="ECO:0000256" key="9">
    <source>
        <dbReference type="ARBA" id="ARBA00023172"/>
    </source>
</evidence>
<keyword evidence="4 13" id="KW-0479">Metal-binding</keyword>
<dbReference type="GO" id="GO:0006310">
    <property type="term" value="P:DNA recombination"/>
    <property type="evidence" value="ECO:0007669"/>
    <property type="project" value="UniProtKB-UniRule"/>
</dbReference>
<dbReference type="AlphaFoldDB" id="H4GKW7"/>
<dbReference type="STRING" id="1144300.PS3_1805"/>
<dbReference type="OrthoDB" id="9783592at2"/>
<evidence type="ECO:0000313" key="17">
    <source>
        <dbReference type="Proteomes" id="UP000004567"/>
    </source>
</evidence>
<dbReference type="RefSeq" id="WP_007122699.1">
    <property type="nucleotide sequence ID" value="NZ_AICN01000072.1"/>
</dbReference>
<feature type="binding site" evidence="13">
    <location>
        <position position="85"/>
    </location>
    <ligand>
        <name>Mg(2+)</name>
        <dbReference type="ChEBI" id="CHEBI:18420"/>
    </ligand>
</feature>
<keyword evidence="7 13" id="KW-0378">Hydrolase</keyword>
<proteinExistence type="inferred from homology"/>
<keyword evidence="6 13" id="KW-0227">DNA damage</keyword>
<evidence type="ECO:0000256" key="6">
    <source>
        <dbReference type="ARBA" id="ARBA00022763"/>
    </source>
</evidence>
<dbReference type="CDD" id="cd22354">
    <property type="entry name" value="RecU-like"/>
    <property type="match status" value="1"/>
</dbReference>
<dbReference type="EMBL" id="AICN01000072">
    <property type="protein sequence ID" value="EHS85037.1"/>
    <property type="molecule type" value="Genomic_DNA"/>
</dbReference>
<protein>
    <recommendedName>
        <fullName evidence="12 13">Holliday junction resolvase RecU</fullName>
        <ecNumber evidence="13 14">3.1.21.10</ecNumber>
    </recommendedName>
    <alternativeName>
        <fullName evidence="13">Recombination protein U homolog</fullName>
    </alternativeName>
</protein>
<evidence type="ECO:0000256" key="13">
    <source>
        <dbReference type="HAMAP-Rule" id="MF_00130"/>
    </source>
</evidence>
<evidence type="ECO:0000256" key="3">
    <source>
        <dbReference type="ARBA" id="ARBA00022722"/>
    </source>
</evidence>
<dbReference type="InterPro" id="IPR011856">
    <property type="entry name" value="tRNA_endonuc-like_dom_sf"/>
</dbReference>
<keyword evidence="8 13" id="KW-0460">Magnesium</keyword>
<comment type="similarity">
    <text evidence="11 13">Belongs to the RecU family.</text>
</comment>
<comment type="function">
    <text evidence="13">Endonuclease that resolves Holliday junction intermediates in genetic recombination. Cleaves mobile four-strand junctions by introducing symmetrical nicks in paired strands. Promotes annealing of linear ssDNA with homologous dsDNA. Required for DNA repair, homologous recombination and chromosome segregation.</text>
</comment>
<comment type="caution">
    <text evidence="16">The sequence shown here is derived from an EMBL/GenBank/DDBJ whole genome shotgun (WGS) entry which is preliminary data.</text>
</comment>
<dbReference type="SUPFAM" id="SSF52980">
    <property type="entry name" value="Restriction endonuclease-like"/>
    <property type="match status" value="1"/>
</dbReference>
<dbReference type="GO" id="GO:0003676">
    <property type="term" value="F:nucleic acid binding"/>
    <property type="evidence" value="ECO:0007669"/>
    <property type="project" value="InterPro"/>
</dbReference>
<keyword evidence="10 13" id="KW-0234">DNA repair</keyword>
<dbReference type="GO" id="GO:0000287">
    <property type="term" value="F:magnesium ion binding"/>
    <property type="evidence" value="ECO:0007669"/>
    <property type="project" value="UniProtKB-UniRule"/>
</dbReference>
<comment type="subcellular location">
    <subcellularLocation>
        <location evidence="1 13">Cytoplasm</location>
    </subcellularLocation>
</comment>
<dbReference type="Pfam" id="PF03838">
    <property type="entry name" value="RecU"/>
    <property type="match status" value="1"/>
</dbReference>
<dbReference type="GO" id="GO:0008821">
    <property type="term" value="F:crossover junction DNA endonuclease activity"/>
    <property type="evidence" value="ECO:0007669"/>
    <property type="project" value="UniProtKB-EC"/>
</dbReference>
<feature type="binding site" evidence="13">
    <location>
        <position position="117"/>
    </location>
    <ligand>
        <name>Mg(2+)</name>
        <dbReference type="ChEBI" id="CHEBI:18420"/>
    </ligand>
</feature>
<dbReference type="InterPro" id="IPR011335">
    <property type="entry name" value="Restrct_endonuc-II-like"/>
</dbReference>
<dbReference type="HAMAP" id="MF_00130">
    <property type="entry name" value="RecU"/>
    <property type="match status" value="1"/>
</dbReference>
<dbReference type="InterPro" id="IPR004612">
    <property type="entry name" value="Resolv_RecU"/>
</dbReference>
<dbReference type="PATRIC" id="fig|1144300.3.peg.1703"/>
<dbReference type="NCBIfam" id="NF002584">
    <property type="entry name" value="PRK02234.1-5"/>
    <property type="match status" value="1"/>
</dbReference>
<dbReference type="Gene3D" id="3.40.1350.10">
    <property type="match status" value="1"/>
</dbReference>
<evidence type="ECO:0000256" key="4">
    <source>
        <dbReference type="ARBA" id="ARBA00022723"/>
    </source>
</evidence>
<evidence type="ECO:0000256" key="10">
    <source>
        <dbReference type="ARBA" id="ARBA00023204"/>
    </source>
</evidence>